<evidence type="ECO:0008006" key="5">
    <source>
        <dbReference type="Google" id="ProtNLM"/>
    </source>
</evidence>
<dbReference type="Gene3D" id="3.40.50.620">
    <property type="entry name" value="HUPs"/>
    <property type="match status" value="1"/>
</dbReference>
<dbReference type="PANTHER" id="PTHR42850:SF4">
    <property type="entry name" value="ZINC-DEPENDENT ENDOPOLYPHOSPHATASE"/>
    <property type="match status" value="1"/>
</dbReference>
<evidence type="ECO:0000259" key="3">
    <source>
        <dbReference type="Pfam" id="PF00582"/>
    </source>
</evidence>
<protein>
    <recommendedName>
        <fullName evidence="5">UspA domain-containing protein</fullName>
    </recommendedName>
</protein>
<feature type="non-terminal residue" evidence="4">
    <location>
        <position position="1"/>
    </location>
</feature>
<comment type="caution">
    <text evidence="4">The sequence shown here is derived from an EMBL/GenBank/DDBJ whole genome shotgun (WGS) entry which is preliminary data.</text>
</comment>
<dbReference type="Pfam" id="PF00582">
    <property type="entry name" value="Usp"/>
    <property type="match status" value="1"/>
</dbReference>
<dbReference type="InterPro" id="IPR006016">
    <property type="entry name" value="UspA"/>
</dbReference>
<dbReference type="InterPro" id="IPR029052">
    <property type="entry name" value="Metallo-depent_PP-like"/>
</dbReference>
<evidence type="ECO:0000313" key="4">
    <source>
        <dbReference type="EMBL" id="KKK74247.1"/>
    </source>
</evidence>
<organism evidence="4">
    <name type="scientific">marine sediment metagenome</name>
    <dbReference type="NCBI Taxonomy" id="412755"/>
    <lineage>
        <taxon>unclassified sequences</taxon>
        <taxon>metagenomes</taxon>
        <taxon>ecological metagenomes</taxon>
    </lineage>
</organism>
<dbReference type="CDD" id="cd00293">
    <property type="entry name" value="USP-like"/>
    <property type="match status" value="1"/>
</dbReference>
<dbReference type="InterPro" id="IPR014729">
    <property type="entry name" value="Rossmann-like_a/b/a_fold"/>
</dbReference>
<evidence type="ECO:0000256" key="1">
    <source>
        <dbReference type="SAM" id="MobiDB-lite"/>
    </source>
</evidence>
<dbReference type="GO" id="GO:0016791">
    <property type="term" value="F:phosphatase activity"/>
    <property type="evidence" value="ECO:0007669"/>
    <property type="project" value="TreeGrafter"/>
</dbReference>
<dbReference type="SUPFAM" id="SSF52402">
    <property type="entry name" value="Adenine nucleotide alpha hydrolases-like"/>
    <property type="match status" value="1"/>
</dbReference>
<proteinExistence type="predicted"/>
<feature type="region of interest" description="Disordered" evidence="1">
    <location>
        <begin position="136"/>
        <end position="216"/>
    </location>
</feature>
<dbReference type="GO" id="GO:0005737">
    <property type="term" value="C:cytoplasm"/>
    <property type="evidence" value="ECO:0007669"/>
    <property type="project" value="TreeGrafter"/>
</dbReference>
<dbReference type="InterPro" id="IPR050126">
    <property type="entry name" value="Ap4A_hydrolase"/>
</dbReference>
<name>A0A0F8XYR9_9ZZZZ</name>
<dbReference type="AlphaFoldDB" id="A0A0F8XYR9"/>
<sequence>MKRYIIGDIHGNYKALKQVLKRSKFNYEKDFLIIIGDVVDGYSCSYEVVEELLKIKDKVFIIGNHDVWWMNHMANGWAENIWLWQGGRATRESYESHGYHYKKLPQAHKDFFNNGVYYYELDDMLFVHGGFDYPRKMPKDETKDPRDGKEGRTFDEEMADINDTLDLKSPSEEESEEGKESEEKVEESSEGVEEEVDEGQKGEEAEKGELSEEEREIKEAEDILDHIASIAEEQGYEVETDLLQAREVAPTIVDEAVEREVDLILIGITYKRRFGQFSLGSVVPYVLKNAPCRVILYQEYTT</sequence>
<feature type="compositionally biased region" description="Basic and acidic residues" evidence="1">
    <location>
        <begin position="198"/>
        <end position="216"/>
    </location>
</feature>
<reference evidence="4" key="1">
    <citation type="journal article" date="2015" name="Nature">
        <title>Complex archaea that bridge the gap between prokaryotes and eukaryotes.</title>
        <authorList>
            <person name="Spang A."/>
            <person name="Saw J.H."/>
            <person name="Jorgensen S.L."/>
            <person name="Zaremba-Niedzwiedzka K."/>
            <person name="Martijn J."/>
            <person name="Lind A.E."/>
            <person name="van Eijk R."/>
            <person name="Schleper C."/>
            <person name="Guy L."/>
            <person name="Ettema T.J."/>
        </authorList>
    </citation>
    <scope>NUCLEOTIDE SEQUENCE</scope>
</reference>
<dbReference type="EMBL" id="LAZR01056410">
    <property type="protein sequence ID" value="KKK74247.1"/>
    <property type="molecule type" value="Genomic_DNA"/>
</dbReference>
<dbReference type="Pfam" id="PF00149">
    <property type="entry name" value="Metallophos"/>
    <property type="match status" value="1"/>
</dbReference>
<feature type="compositionally biased region" description="Acidic residues" evidence="1">
    <location>
        <begin position="172"/>
        <end position="197"/>
    </location>
</feature>
<feature type="domain" description="UspA" evidence="3">
    <location>
        <begin position="204"/>
        <end position="296"/>
    </location>
</feature>
<dbReference type="PANTHER" id="PTHR42850">
    <property type="entry name" value="METALLOPHOSPHOESTERASE"/>
    <property type="match status" value="1"/>
</dbReference>
<dbReference type="InterPro" id="IPR004843">
    <property type="entry name" value="Calcineurin-like_PHP"/>
</dbReference>
<dbReference type="SUPFAM" id="SSF56300">
    <property type="entry name" value="Metallo-dependent phosphatases"/>
    <property type="match status" value="1"/>
</dbReference>
<feature type="domain" description="Calcineurin-like phosphoesterase" evidence="2">
    <location>
        <begin position="1"/>
        <end position="141"/>
    </location>
</feature>
<accession>A0A0F8XYR9</accession>
<feature type="compositionally biased region" description="Basic and acidic residues" evidence="1">
    <location>
        <begin position="136"/>
        <end position="155"/>
    </location>
</feature>
<gene>
    <name evidence="4" type="ORF">LCGC14_2885670</name>
</gene>
<dbReference type="Gene3D" id="3.60.21.10">
    <property type="match status" value="1"/>
</dbReference>
<evidence type="ECO:0000259" key="2">
    <source>
        <dbReference type="Pfam" id="PF00149"/>
    </source>
</evidence>